<feature type="domain" description="FAS1" evidence="3">
    <location>
        <begin position="307"/>
        <end position="449"/>
    </location>
</feature>
<dbReference type="Pfam" id="PF02469">
    <property type="entry name" value="Fasciclin"/>
    <property type="match status" value="5"/>
</dbReference>
<dbReference type="OrthoDB" id="14252at2759"/>
<evidence type="ECO:0000313" key="4">
    <source>
        <dbReference type="EMBL" id="CAG8583926.1"/>
    </source>
</evidence>
<gene>
    <name evidence="4" type="ORF">POCULU_LOCUS6629</name>
</gene>
<organism evidence="4 5">
    <name type="scientific">Paraglomus occultum</name>
    <dbReference type="NCBI Taxonomy" id="144539"/>
    <lineage>
        <taxon>Eukaryota</taxon>
        <taxon>Fungi</taxon>
        <taxon>Fungi incertae sedis</taxon>
        <taxon>Mucoromycota</taxon>
        <taxon>Glomeromycotina</taxon>
        <taxon>Glomeromycetes</taxon>
        <taxon>Paraglomerales</taxon>
        <taxon>Paraglomeraceae</taxon>
        <taxon>Paraglomus</taxon>
    </lineage>
</organism>
<feature type="domain" description="FAS1" evidence="3">
    <location>
        <begin position="593"/>
        <end position="729"/>
    </location>
</feature>
<comment type="caution">
    <text evidence="4">The sequence shown here is derived from an EMBL/GenBank/DDBJ whole genome shotgun (WGS) entry which is preliminary data.</text>
</comment>
<reference evidence="4" key="1">
    <citation type="submission" date="2021-06" db="EMBL/GenBank/DDBJ databases">
        <authorList>
            <person name="Kallberg Y."/>
            <person name="Tangrot J."/>
            <person name="Rosling A."/>
        </authorList>
    </citation>
    <scope>NUCLEOTIDE SEQUENCE</scope>
    <source>
        <strain evidence="4">IA702</strain>
    </source>
</reference>
<dbReference type="Gene3D" id="2.30.180.10">
    <property type="entry name" value="FAS1 domain"/>
    <property type="match status" value="5"/>
</dbReference>
<dbReference type="GO" id="GO:0007155">
    <property type="term" value="P:cell adhesion"/>
    <property type="evidence" value="ECO:0007669"/>
    <property type="project" value="TreeGrafter"/>
</dbReference>
<keyword evidence="1" id="KW-0812">Transmembrane</keyword>
<dbReference type="AlphaFoldDB" id="A0A9N9BWY8"/>
<protein>
    <submittedName>
        <fullName evidence="4">5898_t:CDS:1</fullName>
    </submittedName>
</protein>
<feature type="domain" description="FAS1" evidence="3">
    <location>
        <begin position="164"/>
        <end position="301"/>
    </location>
</feature>
<dbReference type="PANTHER" id="PTHR10900">
    <property type="entry name" value="PERIOSTIN-RELATED"/>
    <property type="match status" value="1"/>
</dbReference>
<keyword evidence="1" id="KW-1133">Transmembrane helix</keyword>
<dbReference type="SUPFAM" id="SSF82153">
    <property type="entry name" value="FAS1 domain"/>
    <property type="match status" value="5"/>
</dbReference>
<dbReference type="EMBL" id="CAJVPJ010001266">
    <property type="protein sequence ID" value="CAG8583926.1"/>
    <property type="molecule type" value="Genomic_DNA"/>
</dbReference>
<feature type="domain" description="FAS1" evidence="3">
    <location>
        <begin position="452"/>
        <end position="588"/>
    </location>
</feature>
<name>A0A9N9BWY8_9GLOM</name>
<keyword evidence="5" id="KW-1185">Reference proteome</keyword>
<feature type="signal peptide" evidence="2">
    <location>
        <begin position="1"/>
        <end position="25"/>
    </location>
</feature>
<keyword evidence="2" id="KW-0732">Signal</keyword>
<dbReference type="GO" id="GO:0031012">
    <property type="term" value="C:extracellular matrix"/>
    <property type="evidence" value="ECO:0007669"/>
    <property type="project" value="TreeGrafter"/>
</dbReference>
<dbReference type="SMART" id="SM00554">
    <property type="entry name" value="FAS1"/>
    <property type="match status" value="5"/>
</dbReference>
<feature type="chain" id="PRO_5040439942" evidence="2">
    <location>
        <begin position="26"/>
        <end position="794"/>
    </location>
</feature>
<keyword evidence="1" id="KW-0472">Membrane</keyword>
<dbReference type="InterPro" id="IPR036378">
    <property type="entry name" value="FAS1_dom_sf"/>
</dbReference>
<accession>A0A9N9BWY8</accession>
<evidence type="ECO:0000256" key="2">
    <source>
        <dbReference type="SAM" id="SignalP"/>
    </source>
</evidence>
<dbReference type="GO" id="GO:0030198">
    <property type="term" value="P:extracellular matrix organization"/>
    <property type="evidence" value="ECO:0007669"/>
    <property type="project" value="TreeGrafter"/>
</dbReference>
<dbReference type="GO" id="GO:0005615">
    <property type="term" value="C:extracellular space"/>
    <property type="evidence" value="ECO:0007669"/>
    <property type="project" value="TreeGrafter"/>
</dbReference>
<evidence type="ECO:0000256" key="1">
    <source>
        <dbReference type="SAM" id="Phobius"/>
    </source>
</evidence>
<dbReference type="Proteomes" id="UP000789572">
    <property type="component" value="Unassembled WGS sequence"/>
</dbReference>
<dbReference type="PROSITE" id="PS50213">
    <property type="entry name" value="FAS1"/>
    <property type="match status" value="5"/>
</dbReference>
<feature type="domain" description="FAS1" evidence="3">
    <location>
        <begin position="26"/>
        <end position="161"/>
    </location>
</feature>
<dbReference type="InterPro" id="IPR050904">
    <property type="entry name" value="Adhesion/Biosynth-related"/>
</dbReference>
<dbReference type="PANTHER" id="PTHR10900:SF77">
    <property type="entry name" value="FI19380P1"/>
    <property type="match status" value="1"/>
</dbReference>
<sequence>MSKLSILLCLLHFSILLFFPISTTASKTIIDVLSDHPECKNTIRALQRTQLIRVINHLKDVTLFCPTNSAYKGDYEDPTDVSRELMLYHLANATFKREKLIGGKLLETKLVKDKLLGEGDIGQRIRIDTESSEIFVGNARLESKEDLVAVNGMVHVISDLLSPPTNIFDTLRLMEGLSLFLDYIRFNKLEHKLTAGHHLTVFAPTNDAFTRQFKKHERDYLTGICEPASTDLGFLLTHHLHDGVKYSEDVSYGSSHLPTLQGEPLKLEKTSEGNITVEHGIVTFKDVLAENGVIHIINAVSSPVALRFTILKYLCGLGAIKFKDKLLSFGLRHYIDDPPTPYTILAPPDSHFELSNDDGEINSLLLKYHIFPGKWDLSDLKTGMLVRSEMKTKQLGGRKQRVKVAINNVWYDEGSPRETSRLIKFNDATVIGEPVDIGNSIIYLIDRVMESPGTVIDNLSPNKYLSAFYSFLNASEILETISYIPKVTVFAPNNTAFSKLGLIKDYLFHPTGRSDLQSIMKYHVINKVLYSEEISEGKTVHETMDGSHVTITKMNGVITLRNKNSTSRVTEVDTLMSNGVLHVTDSFEMPSHVNITIRKILQGIEATTMLKMFHKSNLSEVLDNSTDAYTVLVPTEEAFANAKLNFTNRDRIERILRLHIIHENIPHLIDGIEFPTLHSDDARLILKRTLLGDYKFALKGPWQIEERASILNHGRATHGGGVYLIDKVLFPHRATNSVGKMFVGVFIGLVAAVFLGLGGTFGWHGWRWWRDWRERVMPFEVPDEDPDETTPLIG</sequence>
<evidence type="ECO:0000313" key="5">
    <source>
        <dbReference type="Proteomes" id="UP000789572"/>
    </source>
</evidence>
<evidence type="ECO:0000259" key="3">
    <source>
        <dbReference type="PROSITE" id="PS50213"/>
    </source>
</evidence>
<feature type="transmembrane region" description="Helical" evidence="1">
    <location>
        <begin position="741"/>
        <end position="763"/>
    </location>
</feature>
<dbReference type="GO" id="GO:0050839">
    <property type="term" value="F:cell adhesion molecule binding"/>
    <property type="evidence" value="ECO:0007669"/>
    <property type="project" value="TreeGrafter"/>
</dbReference>
<proteinExistence type="predicted"/>
<dbReference type="InterPro" id="IPR000782">
    <property type="entry name" value="FAS1_domain"/>
</dbReference>